<evidence type="ECO:0000313" key="2">
    <source>
        <dbReference type="Proteomes" id="UP000199118"/>
    </source>
</evidence>
<dbReference type="AlphaFoldDB" id="A0A1H3G2D2"/>
<name>A0A1H3G2D2_9RHOB</name>
<keyword evidence="2" id="KW-1185">Reference proteome</keyword>
<dbReference type="EMBL" id="FNMZ01000016">
    <property type="protein sequence ID" value="SDX97376.1"/>
    <property type="molecule type" value="Genomic_DNA"/>
</dbReference>
<dbReference type="Proteomes" id="UP000199118">
    <property type="component" value="Unassembled WGS sequence"/>
</dbReference>
<accession>A0A1H3G2D2</accession>
<dbReference type="Pfam" id="PF19662">
    <property type="entry name" value="DUF6165"/>
    <property type="match status" value="1"/>
</dbReference>
<evidence type="ECO:0000313" key="1">
    <source>
        <dbReference type="EMBL" id="SDX97376.1"/>
    </source>
</evidence>
<organism evidence="1 2">
    <name type="scientific">Albimonas donghaensis</name>
    <dbReference type="NCBI Taxonomy" id="356660"/>
    <lineage>
        <taxon>Bacteria</taxon>
        <taxon>Pseudomonadati</taxon>
        <taxon>Pseudomonadota</taxon>
        <taxon>Alphaproteobacteria</taxon>
        <taxon>Rhodobacterales</taxon>
        <taxon>Paracoccaceae</taxon>
        <taxon>Albimonas</taxon>
    </lineage>
</organism>
<dbReference type="STRING" id="356660.SAMN05444336_11616"/>
<proteinExistence type="predicted"/>
<dbReference type="RefSeq" id="WP_218133489.1">
    <property type="nucleotide sequence ID" value="NZ_FNMZ01000016.1"/>
</dbReference>
<gene>
    <name evidence="1" type="ORF">SAMN05444336_11616</name>
</gene>
<dbReference type="InterPro" id="IPR046163">
    <property type="entry name" value="DUF6165"/>
</dbReference>
<protein>
    <submittedName>
        <fullName evidence="1">Uncharacterized protein</fullName>
    </submittedName>
</protein>
<reference evidence="1 2" key="1">
    <citation type="submission" date="2016-10" db="EMBL/GenBank/DDBJ databases">
        <authorList>
            <person name="de Groot N.N."/>
        </authorList>
    </citation>
    <scope>NUCLEOTIDE SEQUENCE [LARGE SCALE GENOMIC DNA]</scope>
    <source>
        <strain evidence="1 2">DSM 17890</strain>
    </source>
</reference>
<sequence length="137" mass="15371">MTIRQAERRLAVKVEISPGELIDKITILEIKARRLTDPGQKFNVSTELEALTTARDKALPATEALDDLTDRLREVNEDLWAVEEDLRGCEASGDFGPGFVALARTVYQLNDGRAALKRRINLLLGSRLMEEKSHPRT</sequence>